<evidence type="ECO:0000256" key="7">
    <source>
        <dbReference type="PROSITE-ProRule" id="PRU00042"/>
    </source>
</evidence>
<feature type="compositionally biased region" description="Low complexity" evidence="8">
    <location>
        <begin position="222"/>
        <end position="253"/>
    </location>
</feature>
<dbReference type="Gene3D" id="3.30.160.60">
    <property type="entry name" value="Classic Zinc Finger"/>
    <property type="match status" value="2"/>
</dbReference>
<protein>
    <recommendedName>
        <fullName evidence="10">C2H2-type domain-containing protein</fullName>
    </recommendedName>
</protein>
<feature type="compositionally biased region" description="Basic and acidic residues" evidence="8">
    <location>
        <begin position="211"/>
        <end position="221"/>
    </location>
</feature>
<dbReference type="eggNOG" id="KOG1721">
    <property type="taxonomic scope" value="Eukaryota"/>
</dbReference>
<dbReference type="GO" id="GO:0000981">
    <property type="term" value="F:DNA-binding transcription factor activity, RNA polymerase II-specific"/>
    <property type="evidence" value="ECO:0007669"/>
    <property type="project" value="InterPro"/>
</dbReference>
<feature type="region of interest" description="Disordered" evidence="8">
    <location>
        <begin position="211"/>
        <end position="256"/>
    </location>
</feature>
<feature type="domain" description="C2H2-type" evidence="10">
    <location>
        <begin position="87"/>
        <end position="114"/>
    </location>
</feature>
<dbReference type="FunFam" id="3.30.160.60:FF:002058">
    <property type="entry name" value="YML081W-like protein"/>
    <property type="match status" value="1"/>
</dbReference>
<feature type="transmembrane region" description="Helical" evidence="9">
    <location>
        <begin position="1097"/>
        <end position="1120"/>
    </location>
</feature>
<feature type="region of interest" description="Disordered" evidence="8">
    <location>
        <begin position="939"/>
        <end position="1000"/>
    </location>
</feature>
<dbReference type="GO" id="GO:0019413">
    <property type="term" value="P:acetate biosynthetic process"/>
    <property type="evidence" value="ECO:0007669"/>
    <property type="project" value="EnsemblFungi"/>
</dbReference>
<dbReference type="OrthoDB" id="6077919at2759"/>
<dbReference type="GO" id="GO:0000978">
    <property type="term" value="F:RNA polymerase II cis-regulatory region sequence-specific DNA binding"/>
    <property type="evidence" value="ECO:0007669"/>
    <property type="project" value="InterPro"/>
</dbReference>
<feature type="compositionally biased region" description="Low complexity" evidence="8">
    <location>
        <begin position="723"/>
        <end position="758"/>
    </location>
</feature>
<feature type="compositionally biased region" description="Low complexity" evidence="8">
    <location>
        <begin position="296"/>
        <end position="313"/>
    </location>
</feature>
<keyword evidence="9" id="KW-0472">Membrane</keyword>
<keyword evidence="9" id="KW-0812">Transmembrane</keyword>
<feature type="compositionally biased region" description="Polar residues" evidence="8">
    <location>
        <begin position="59"/>
        <end position="69"/>
    </location>
</feature>
<feature type="compositionally biased region" description="Low complexity" evidence="8">
    <location>
        <begin position="46"/>
        <end position="58"/>
    </location>
</feature>
<name>I2H577_HENB6</name>
<dbReference type="PROSITE" id="PS00028">
    <property type="entry name" value="ZINC_FINGER_C2H2_1"/>
    <property type="match status" value="2"/>
</dbReference>
<accession>I2H577</accession>
<gene>
    <name evidence="11" type="primary">TBLA0E04770</name>
    <name evidence="11" type="ORF">TBLA_0E04770</name>
</gene>
<dbReference type="PROSITE" id="PS50157">
    <property type="entry name" value="ZINC_FINGER_C2H2_2"/>
    <property type="match status" value="2"/>
</dbReference>
<keyword evidence="5" id="KW-0862">Zinc</keyword>
<dbReference type="InterPro" id="IPR013087">
    <property type="entry name" value="Znf_C2H2_type"/>
</dbReference>
<evidence type="ECO:0000256" key="9">
    <source>
        <dbReference type="SAM" id="Phobius"/>
    </source>
</evidence>
<feature type="compositionally biased region" description="Polar residues" evidence="8">
    <location>
        <begin position="1"/>
        <end position="21"/>
    </location>
</feature>
<dbReference type="GO" id="GO:0008270">
    <property type="term" value="F:zinc ion binding"/>
    <property type="evidence" value="ECO:0007669"/>
    <property type="project" value="UniProtKB-KW"/>
</dbReference>
<dbReference type="SMART" id="SM00355">
    <property type="entry name" value="ZnF_C2H2"/>
    <property type="match status" value="2"/>
</dbReference>
<evidence type="ECO:0000313" key="11">
    <source>
        <dbReference type="EMBL" id="CCH61529.1"/>
    </source>
</evidence>
<dbReference type="GO" id="GO:0005634">
    <property type="term" value="C:nucleus"/>
    <property type="evidence" value="ECO:0007669"/>
    <property type="project" value="UniProtKB-SubCell"/>
</dbReference>
<keyword evidence="2" id="KW-0479">Metal-binding</keyword>
<dbReference type="KEGG" id="tbl:TBLA_0E04770"/>
<feature type="compositionally biased region" description="Polar residues" evidence="8">
    <location>
        <begin position="28"/>
        <end position="44"/>
    </location>
</feature>
<feature type="region of interest" description="Disordered" evidence="8">
    <location>
        <begin position="631"/>
        <end position="676"/>
    </location>
</feature>
<dbReference type="PANTHER" id="PTHR40626">
    <property type="entry name" value="MIP31509P"/>
    <property type="match status" value="1"/>
</dbReference>
<dbReference type="RefSeq" id="XP_004181048.1">
    <property type="nucleotide sequence ID" value="XM_004181000.1"/>
</dbReference>
<keyword evidence="3" id="KW-0677">Repeat</keyword>
<dbReference type="InParanoid" id="I2H577"/>
<dbReference type="FunCoup" id="I2H577">
    <property type="interactions" value="938"/>
</dbReference>
<evidence type="ECO:0000256" key="8">
    <source>
        <dbReference type="SAM" id="MobiDB-lite"/>
    </source>
</evidence>
<dbReference type="OMA" id="KYWENLY"/>
<evidence type="ECO:0000313" key="12">
    <source>
        <dbReference type="Proteomes" id="UP000002866"/>
    </source>
</evidence>
<dbReference type="GeneID" id="14496602"/>
<sequence>MTSQYTMGSDSNNSYLTNDNSINDRPDSNNIRLDSSTASSNDGLYTTRLTTTMNTNNNDVSPANNSSNPLPIPKKSRTIKTDKPRPYLCQICTRGFVRQEHLRRHQRAHTNEKPFLCVFCGRCFARRDLVLRHQHKLHPTLISMESTEAKINNMNFLKTQKNLNLTSLDIDEESSKHEDDNQIRHVIKINGNKETILPTPANPMAMTPAQLRKEAKRKEKYSNNGSTSTNINFSTSSGTGGSTTTSSTDSNKGMSNSPHIIMNLNSNNIPIPVLNNSISKSITTDEKRIRGMSSVNTTNNNTNNNTNNINNNINGKRKRHASFSASNAFTYSTTDLSHLMDNNNINNKNTNQISNVNLNGITDTNCNTSQYNNHPIVDDVPHQVGFSTPQLSAQQLMEKVVDSGFFNPSLLELPPELSLDVFNNIEESLSNNNSNNNPLNMVTSTTPGLNNINFNQNNNGENNSTANHNLDSLDTNIFKNSYNSLFDSNNNGNNLLGNNLTNNINDDPSLNIINTTEIDDIDPLQKQTPMTPSAFLMKPMPSLMNIFTMGPTLSGEGYTNNLMNYNNTNTNLDYFNYKKSTPNNYTTNQIQPTTINTASNNLNEEEEEDTENPLEISVHRNNKQLEYTISLPNNGVDECSPKNTAKNSTSKISSHKILNTSNKQNLDDKNNTLDENLLNEPHDEGWLFDLLSNPIHDTDFKVNFNHIDDIGFINPNNTPSQTSSRPNSISMSPSSLNSHLQNLSSSIHKTNSSINNSNTNVDANTQFINYYSPHSTSSNLAPSNVNNSVKPEVLRVQQNMNSAPSNSALVSPTYLSPSSNIQSSSYPNLNSSESPITQQQAYVSPTILSDNLSNPNSLRASPHPINNNRQPSRATNIAQHEQTHLHKQLHNCQLAHNQMQKSNIDNSKKDKKIPNKITTISSLFTSRQIDLYNEAHPNNVTKGDPTMSINPTSAPSTNSGTNSMLISDSIPNVTGNNSSSNNISSNQSTNGISPILPSTIPNNSKNHLKNIYSNISTVSSNSTSSSSNSTTMVTNGKNLQLFTSELRNQIIIQMNLENNVFPKLQELNEYVDLYVENFHKYFPFIHLYSIKPTIENAALILAITAIGALFGFHSSHAMLLSNVAASKKRKLFEKYKNNPEVTPLWVIQTIILLSFVNMFSNDLNITKKTYSQLMSLIELVKLTQINQPLELFKQPPIESDHLLDFENKPDQMAEYRAQYVTQEQINKNYEYFIESQSRIRTCHILLLISNLFTSIVGFEYCFHSLDMKCGIPTYYENLFNCMNSKEWNNILISKNIKLDSKFSLIELSNGGENYENFLTYLAIGNVMIYENNKKISNNVLLSLLLSIHEKIFIERHKDDNTNSNFMLPTYTKTPEEDVDWKLNSRPIIESALRSWESLYLKNGGILQINANNIHKFRQDLSIQLIIPLYLLARIRKCIGVSQIMRFVWIKDWQHMNLRLNNLSHEIDNLNESTKHALGIVEYWINSVSIKNDARSTSRRTPIFAITCIFISIFIISERMKYLEGGCVNNNNLNLDISISDKILWLQCEKIFKKVERHLLPKGYNKESYAEFLRIQAQGALDVEILNDEIAERVMKSNKVPINDMINVINKAKLSSRCLYLGVRILGDAPIWPIAVVFAQALQVRAIYNRENHYNI</sequence>
<dbReference type="InterPro" id="IPR051059">
    <property type="entry name" value="VerF-like"/>
</dbReference>
<feature type="compositionally biased region" description="Low complexity" evidence="8">
    <location>
        <begin position="972"/>
        <end position="993"/>
    </location>
</feature>
<evidence type="ECO:0000256" key="1">
    <source>
        <dbReference type="ARBA" id="ARBA00004123"/>
    </source>
</evidence>
<proteinExistence type="predicted"/>
<organism evidence="11 12">
    <name type="scientific">Henningerozyma blattae (strain ATCC 34711 / CBS 6284 / DSM 70876 / NBRC 10599 / NRRL Y-10934 / UCD 77-7)</name>
    <name type="common">Yeast</name>
    <name type="synonym">Tetrapisispora blattae</name>
    <dbReference type="NCBI Taxonomy" id="1071380"/>
    <lineage>
        <taxon>Eukaryota</taxon>
        <taxon>Fungi</taxon>
        <taxon>Dikarya</taxon>
        <taxon>Ascomycota</taxon>
        <taxon>Saccharomycotina</taxon>
        <taxon>Saccharomycetes</taxon>
        <taxon>Saccharomycetales</taxon>
        <taxon>Saccharomycetaceae</taxon>
        <taxon>Henningerozyma</taxon>
    </lineage>
</organism>
<feature type="region of interest" description="Disordered" evidence="8">
    <location>
        <begin position="803"/>
        <end position="837"/>
    </location>
</feature>
<dbReference type="SUPFAM" id="SSF57667">
    <property type="entry name" value="beta-beta-alpha zinc fingers"/>
    <property type="match status" value="1"/>
</dbReference>
<evidence type="ECO:0000256" key="3">
    <source>
        <dbReference type="ARBA" id="ARBA00022737"/>
    </source>
</evidence>
<feature type="region of interest" description="Disordered" evidence="8">
    <location>
        <begin position="1"/>
        <end position="80"/>
    </location>
</feature>
<feature type="region of interest" description="Disordered" evidence="8">
    <location>
        <begin position="294"/>
        <end position="313"/>
    </location>
</feature>
<feature type="region of interest" description="Disordered" evidence="8">
    <location>
        <begin position="715"/>
        <end position="758"/>
    </location>
</feature>
<evidence type="ECO:0000256" key="4">
    <source>
        <dbReference type="ARBA" id="ARBA00022771"/>
    </source>
</evidence>
<comment type="subcellular location">
    <subcellularLocation>
        <location evidence="1">Nucleus</location>
    </subcellularLocation>
</comment>
<feature type="compositionally biased region" description="Polar residues" evidence="8">
    <location>
        <begin position="939"/>
        <end position="971"/>
    </location>
</feature>
<dbReference type="PANTHER" id="PTHR40626:SF13">
    <property type="entry name" value="RESPIRATION FACTOR 2-RELATED"/>
    <property type="match status" value="1"/>
</dbReference>
<dbReference type="EMBL" id="HE806320">
    <property type="protein sequence ID" value="CCH61529.1"/>
    <property type="molecule type" value="Genomic_DNA"/>
</dbReference>
<dbReference type="GO" id="GO:0000785">
    <property type="term" value="C:chromatin"/>
    <property type="evidence" value="ECO:0007669"/>
    <property type="project" value="TreeGrafter"/>
</dbReference>
<dbReference type="InterPro" id="IPR036236">
    <property type="entry name" value="Znf_C2H2_sf"/>
</dbReference>
<evidence type="ECO:0000259" key="10">
    <source>
        <dbReference type="PROSITE" id="PS50157"/>
    </source>
</evidence>
<reference evidence="11 12" key="1">
    <citation type="journal article" date="2011" name="Proc. Natl. Acad. Sci. U.S.A.">
        <title>Evolutionary erosion of yeast sex chromosomes by mating-type switching accidents.</title>
        <authorList>
            <person name="Gordon J.L."/>
            <person name="Armisen D."/>
            <person name="Proux-Wera E."/>
            <person name="Oheigeartaigh S.S."/>
            <person name="Byrne K.P."/>
            <person name="Wolfe K.H."/>
        </authorList>
    </citation>
    <scope>NUCLEOTIDE SEQUENCE [LARGE SCALE GENOMIC DNA]</scope>
    <source>
        <strain evidence="12">ATCC 34711 / CBS 6284 / DSM 70876 / NBRC 10599 / NRRL Y-10934 / UCD 77-7</strain>
    </source>
</reference>
<dbReference type="FunFam" id="3.30.160.60:FF:000145">
    <property type="entry name" value="Zinc finger protein 574"/>
    <property type="match status" value="1"/>
</dbReference>
<dbReference type="CDD" id="cd12148">
    <property type="entry name" value="fungal_TF_MHR"/>
    <property type="match status" value="1"/>
</dbReference>
<keyword evidence="4 7" id="KW-0863">Zinc-finger</keyword>
<keyword evidence="9" id="KW-1133">Transmembrane helix</keyword>
<dbReference type="Proteomes" id="UP000002866">
    <property type="component" value="Chromosome 5"/>
</dbReference>
<dbReference type="HOGENOM" id="CLU_003977_1_0_1"/>
<feature type="domain" description="C2H2-type" evidence="10">
    <location>
        <begin position="115"/>
        <end position="138"/>
    </location>
</feature>
<dbReference type="STRING" id="1071380.I2H577"/>
<keyword evidence="6" id="KW-0539">Nucleus</keyword>
<keyword evidence="12" id="KW-1185">Reference proteome</keyword>
<evidence type="ECO:0000256" key="2">
    <source>
        <dbReference type="ARBA" id="ARBA00022723"/>
    </source>
</evidence>
<evidence type="ECO:0000256" key="5">
    <source>
        <dbReference type="ARBA" id="ARBA00022833"/>
    </source>
</evidence>
<evidence type="ECO:0000256" key="6">
    <source>
        <dbReference type="ARBA" id="ARBA00023242"/>
    </source>
</evidence>
<feature type="compositionally biased region" description="Low complexity" evidence="8">
    <location>
        <begin position="814"/>
        <end position="835"/>
    </location>
</feature>
<feature type="transmembrane region" description="Helical" evidence="9">
    <location>
        <begin position="1141"/>
        <end position="1159"/>
    </location>
</feature>
<feature type="compositionally biased region" description="Polar residues" evidence="8">
    <location>
        <begin position="641"/>
        <end position="664"/>
    </location>
</feature>